<dbReference type="GO" id="GO:0000103">
    <property type="term" value="P:sulfate assimilation"/>
    <property type="evidence" value="ECO:0007669"/>
    <property type="project" value="InterPro"/>
</dbReference>
<feature type="transmembrane region" description="Helical" evidence="11">
    <location>
        <begin position="73"/>
        <end position="99"/>
    </location>
</feature>
<dbReference type="InterPro" id="IPR022985">
    <property type="entry name" value="Sulfate_CysZ"/>
</dbReference>
<comment type="similarity">
    <text evidence="11">Belongs to the CysZ family.</text>
</comment>
<keyword evidence="9 11" id="KW-0472">Membrane</keyword>
<keyword evidence="3 11" id="KW-1003">Cell membrane</keyword>
<dbReference type="PANTHER" id="PTHR37468">
    <property type="entry name" value="SULFATE TRANSPORTER CYSZ"/>
    <property type="match status" value="1"/>
</dbReference>
<dbReference type="PATRIC" id="fig|330734.3.peg.3553"/>
<keyword evidence="8 11" id="KW-0764">Sulfate transport</keyword>
<dbReference type="EMBL" id="CP011494">
    <property type="protein sequence ID" value="AKO53907.1"/>
    <property type="molecule type" value="Genomic_DNA"/>
</dbReference>
<dbReference type="HAMAP" id="MF_00468">
    <property type="entry name" value="CysZ"/>
    <property type="match status" value="1"/>
</dbReference>
<evidence type="ECO:0000256" key="6">
    <source>
        <dbReference type="ARBA" id="ARBA00022692"/>
    </source>
</evidence>
<evidence type="ECO:0000256" key="4">
    <source>
        <dbReference type="ARBA" id="ARBA00022519"/>
    </source>
</evidence>
<evidence type="ECO:0000256" key="11">
    <source>
        <dbReference type="HAMAP-Rule" id="MF_00468"/>
    </source>
</evidence>
<evidence type="ECO:0000256" key="7">
    <source>
        <dbReference type="ARBA" id="ARBA00022989"/>
    </source>
</evidence>
<organism evidence="12 13">
    <name type="scientific">Marinobacter psychrophilus</name>
    <dbReference type="NCBI Taxonomy" id="330734"/>
    <lineage>
        <taxon>Bacteria</taxon>
        <taxon>Pseudomonadati</taxon>
        <taxon>Pseudomonadota</taxon>
        <taxon>Gammaproteobacteria</taxon>
        <taxon>Pseudomonadales</taxon>
        <taxon>Marinobacteraceae</taxon>
        <taxon>Marinobacter</taxon>
    </lineage>
</organism>
<dbReference type="GO" id="GO:0019344">
    <property type="term" value="P:cysteine biosynthetic process"/>
    <property type="evidence" value="ECO:0007669"/>
    <property type="project" value="UniProtKB-UniRule"/>
</dbReference>
<comment type="function">
    <text evidence="11">High affinity, high specificity proton-dependent sulfate transporter, which mediates sulfate uptake. Provides the sulfur source for the cysteine synthesis pathway.</text>
</comment>
<feature type="transmembrane region" description="Helical" evidence="11">
    <location>
        <begin position="150"/>
        <end position="173"/>
    </location>
</feature>
<dbReference type="GO" id="GO:0005886">
    <property type="term" value="C:plasma membrane"/>
    <property type="evidence" value="ECO:0007669"/>
    <property type="project" value="UniProtKB-SubCell"/>
</dbReference>
<evidence type="ECO:0000256" key="1">
    <source>
        <dbReference type="ARBA" id="ARBA00004141"/>
    </source>
</evidence>
<evidence type="ECO:0000256" key="8">
    <source>
        <dbReference type="ARBA" id="ARBA00023032"/>
    </source>
</evidence>
<dbReference type="PANTHER" id="PTHR37468:SF1">
    <property type="entry name" value="SULFATE TRANSPORTER CYSZ"/>
    <property type="match status" value="1"/>
</dbReference>
<dbReference type="NCBIfam" id="NF003433">
    <property type="entry name" value="PRK04949.1"/>
    <property type="match status" value="1"/>
</dbReference>
<reference evidence="12 13" key="1">
    <citation type="submission" date="2015-05" db="EMBL/GenBank/DDBJ databases">
        <title>Complete genome of Marinobacter psychrophilus strain 20041T isolated from sea-ice of the Canadian Basin.</title>
        <authorList>
            <person name="Song L."/>
            <person name="Ren L."/>
            <person name="Yu Y."/>
            <person name="Wang X."/>
        </authorList>
    </citation>
    <scope>NUCLEOTIDE SEQUENCE [LARGE SCALE GENOMIC DNA]</scope>
    <source>
        <strain evidence="12 13">20041</strain>
    </source>
</reference>
<feature type="transmembrane region" description="Helical" evidence="11">
    <location>
        <begin position="27"/>
        <end position="47"/>
    </location>
</feature>
<keyword evidence="4 11" id="KW-0997">Cell inner membrane</keyword>
<protein>
    <recommendedName>
        <fullName evidence="11">Sulfate transporter CysZ</fullName>
    </recommendedName>
</protein>
<sequence length="249" mass="27870">MLNGNFFRGLGYLGEGFGLILQPGLRLFVIIPVLINILLFSLLFFYLGELFSGLIATAMGWLPDWAWLQALDWLFWLLYGAIIVLVLAYGFVMVANLIGAPFYGYLAERCEQHLTGQPIGDDEDWAGIVKDIPRSLWRELQKIAYYLPRALGLLILGLIPVVNLVAVVLWFVFNSWMMALQYVDYPADNHKISFPVLKKMLAERRLSALGFGLPVALAAMVPILNLFVVPAAVCGATALWVREQGSARY</sequence>
<proteinExistence type="inferred from homology"/>
<keyword evidence="10 11" id="KW-0198">Cysteine biosynthesis</keyword>
<gene>
    <name evidence="11" type="primary">cysZ</name>
    <name evidence="12" type="ORF">ABA45_16910</name>
</gene>
<keyword evidence="2 11" id="KW-0813">Transport</keyword>
<name>A0A0H4IG60_9GAMM</name>
<dbReference type="Pfam" id="PF07264">
    <property type="entry name" value="EI24"/>
    <property type="match status" value="1"/>
</dbReference>
<dbReference type="STRING" id="330734.ABA45_16910"/>
<evidence type="ECO:0000256" key="5">
    <source>
        <dbReference type="ARBA" id="ARBA00022605"/>
    </source>
</evidence>
<dbReference type="RefSeq" id="WP_048388109.1">
    <property type="nucleotide sequence ID" value="NZ_CP011494.1"/>
</dbReference>
<keyword evidence="6 11" id="KW-0812">Transmembrane</keyword>
<accession>A0A0H4IG60</accession>
<evidence type="ECO:0000256" key="3">
    <source>
        <dbReference type="ARBA" id="ARBA00022475"/>
    </source>
</evidence>
<keyword evidence="13" id="KW-1185">Reference proteome</keyword>
<dbReference type="InterPro" id="IPR059112">
    <property type="entry name" value="CysZ/EI24"/>
</dbReference>
<dbReference type="InterPro" id="IPR050480">
    <property type="entry name" value="CysZ-like"/>
</dbReference>
<dbReference type="KEGG" id="mpq:ABA45_16910"/>
<comment type="subcellular location">
    <subcellularLocation>
        <location evidence="11">Cell inner membrane</location>
        <topology evidence="11">Multi-pass membrane protein</topology>
    </subcellularLocation>
    <subcellularLocation>
        <location evidence="1">Membrane</location>
        <topology evidence="1">Multi-pass membrane protein</topology>
    </subcellularLocation>
</comment>
<dbReference type="AlphaFoldDB" id="A0A0H4IG60"/>
<evidence type="ECO:0000256" key="2">
    <source>
        <dbReference type="ARBA" id="ARBA00022448"/>
    </source>
</evidence>
<keyword evidence="7 11" id="KW-1133">Transmembrane helix</keyword>
<evidence type="ECO:0000313" key="13">
    <source>
        <dbReference type="Proteomes" id="UP000036406"/>
    </source>
</evidence>
<evidence type="ECO:0000313" key="12">
    <source>
        <dbReference type="EMBL" id="AKO53907.1"/>
    </source>
</evidence>
<evidence type="ECO:0000256" key="10">
    <source>
        <dbReference type="ARBA" id="ARBA00023192"/>
    </source>
</evidence>
<dbReference type="Proteomes" id="UP000036406">
    <property type="component" value="Chromosome"/>
</dbReference>
<evidence type="ECO:0000256" key="9">
    <source>
        <dbReference type="ARBA" id="ARBA00023136"/>
    </source>
</evidence>
<feature type="transmembrane region" description="Helical" evidence="11">
    <location>
        <begin position="215"/>
        <end position="241"/>
    </location>
</feature>
<keyword evidence="5 11" id="KW-0028">Amino-acid biosynthesis</keyword>
<dbReference type="GO" id="GO:0009675">
    <property type="term" value="F:high-affinity sulfate:proton symporter activity"/>
    <property type="evidence" value="ECO:0007669"/>
    <property type="project" value="TreeGrafter"/>
</dbReference>